<organism evidence="1">
    <name type="scientific">Sesamum radiatum</name>
    <name type="common">Black benniseed</name>
    <dbReference type="NCBI Taxonomy" id="300843"/>
    <lineage>
        <taxon>Eukaryota</taxon>
        <taxon>Viridiplantae</taxon>
        <taxon>Streptophyta</taxon>
        <taxon>Embryophyta</taxon>
        <taxon>Tracheophyta</taxon>
        <taxon>Spermatophyta</taxon>
        <taxon>Magnoliopsida</taxon>
        <taxon>eudicotyledons</taxon>
        <taxon>Gunneridae</taxon>
        <taxon>Pentapetalae</taxon>
        <taxon>asterids</taxon>
        <taxon>lamiids</taxon>
        <taxon>Lamiales</taxon>
        <taxon>Pedaliaceae</taxon>
        <taxon>Sesamum</taxon>
    </lineage>
</organism>
<accession>A0AAW2SK86</accession>
<reference evidence="1" key="1">
    <citation type="submission" date="2020-06" db="EMBL/GenBank/DDBJ databases">
        <authorList>
            <person name="Li T."/>
            <person name="Hu X."/>
            <person name="Zhang T."/>
            <person name="Song X."/>
            <person name="Zhang H."/>
            <person name="Dai N."/>
            <person name="Sheng W."/>
            <person name="Hou X."/>
            <person name="Wei L."/>
        </authorList>
    </citation>
    <scope>NUCLEOTIDE SEQUENCE</scope>
    <source>
        <strain evidence="1">G02</strain>
        <tissue evidence="1">Leaf</tissue>
    </source>
</reference>
<sequence length="59" mass="6220">MAIPFLKCGFKACKEQSLAQGYPPVGEEPPSWTAVAMVNASNPFASPPTPTEGGLSRVR</sequence>
<dbReference type="EMBL" id="JACGWJ010000010">
    <property type="protein sequence ID" value="KAL0392946.1"/>
    <property type="molecule type" value="Genomic_DNA"/>
</dbReference>
<dbReference type="AlphaFoldDB" id="A0AAW2SK86"/>
<comment type="caution">
    <text evidence="1">The sequence shown here is derived from an EMBL/GenBank/DDBJ whole genome shotgun (WGS) entry which is preliminary data.</text>
</comment>
<proteinExistence type="predicted"/>
<gene>
    <name evidence="1" type="ORF">Sradi_2517400</name>
</gene>
<evidence type="ECO:0000313" key="1">
    <source>
        <dbReference type="EMBL" id="KAL0392946.1"/>
    </source>
</evidence>
<protein>
    <submittedName>
        <fullName evidence="1">Uncharacterized protein</fullName>
    </submittedName>
</protein>
<reference evidence="1" key="2">
    <citation type="journal article" date="2024" name="Plant">
        <title>Genomic evolution and insights into agronomic trait innovations of Sesamum species.</title>
        <authorList>
            <person name="Miao H."/>
            <person name="Wang L."/>
            <person name="Qu L."/>
            <person name="Liu H."/>
            <person name="Sun Y."/>
            <person name="Le M."/>
            <person name="Wang Q."/>
            <person name="Wei S."/>
            <person name="Zheng Y."/>
            <person name="Lin W."/>
            <person name="Duan Y."/>
            <person name="Cao H."/>
            <person name="Xiong S."/>
            <person name="Wang X."/>
            <person name="Wei L."/>
            <person name="Li C."/>
            <person name="Ma Q."/>
            <person name="Ju M."/>
            <person name="Zhao R."/>
            <person name="Li G."/>
            <person name="Mu C."/>
            <person name="Tian Q."/>
            <person name="Mei H."/>
            <person name="Zhang T."/>
            <person name="Gao T."/>
            <person name="Zhang H."/>
        </authorList>
    </citation>
    <scope>NUCLEOTIDE SEQUENCE</scope>
    <source>
        <strain evidence="1">G02</strain>
    </source>
</reference>
<name>A0AAW2SK86_SESRA</name>